<evidence type="ECO:0000256" key="3">
    <source>
        <dbReference type="ARBA" id="ARBA00022553"/>
    </source>
</evidence>
<evidence type="ECO:0000259" key="11">
    <source>
        <dbReference type="PROSITE" id="PS50113"/>
    </source>
</evidence>
<protein>
    <recommendedName>
        <fullName evidence="2">histidine kinase</fullName>
        <ecNumber evidence="2">2.7.13.3</ecNumber>
    </recommendedName>
</protein>
<dbReference type="SUPFAM" id="SSF55785">
    <property type="entry name" value="PYP-like sensor domain (PAS domain)"/>
    <property type="match status" value="2"/>
</dbReference>
<dbReference type="CDD" id="cd00130">
    <property type="entry name" value="PAS"/>
    <property type="match status" value="1"/>
</dbReference>
<dbReference type="RefSeq" id="WP_122963408.1">
    <property type="nucleotide sequence ID" value="NZ_BJMH01000007.1"/>
</dbReference>
<name>A0A4Y3PFK2_BREPA</name>
<dbReference type="InterPro" id="IPR036097">
    <property type="entry name" value="HisK_dim/P_sf"/>
</dbReference>
<dbReference type="InterPro" id="IPR035919">
    <property type="entry name" value="EAL_sf"/>
</dbReference>
<dbReference type="PROSITE" id="PS50112">
    <property type="entry name" value="PAS"/>
    <property type="match status" value="1"/>
</dbReference>
<dbReference type="InterPro" id="IPR052155">
    <property type="entry name" value="Biofilm_reg_signaling"/>
</dbReference>
<dbReference type="InterPro" id="IPR000700">
    <property type="entry name" value="PAS-assoc_C"/>
</dbReference>
<keyword evidence="14" id="KW-1185">Reference proteome</keyword>
<evidence type="ECO:0000259" key="9">
    <source>
        <dbReference type="PROSITE" id="PS50109"/>
    </source>
</evidence>
<dbReference type="Pfam" id="PF00563">
    <property type="entry name" value="EAL"/>
    <property type="match status" value="1"/>
</dbReference>
<dbReference type="EC" id="2.7.13.3" evidence="2"/>
<feature type="domain" description="Histidine kinase" evidence="9">
    <location>
        <begin position="542"/>
        <end position="745"/>
    </location>
</feature>
<dbReference type="SUPFAM" id="SSF141868">
    <property type="entry name" value="EAL domain-like"/>
    <property type="match status" value="1"/>
</dbReference>
<dbReference type="SUPFAM" id="SSF55874">
    <property type="entry name" value="ATPase domain of HSP90 chaperone/DNA topoisomerase II/histidine kinase"/>
    <property type="match status" value="1"/>
</dbReference>
<evidence type="ECO:0000259" key="10">
    <source>
        <dbReference type="PROSITE" id="PS50112"/>
    </source>
</evidence>
<dbReference type="PROSITE" id="PS50883">
    <property type="entry name" value="EAL"/>
    <property type="match status" value="1"/>
</dbReference>
<dbReference type="Pfam" id="PF02518">
    <property type="entry name" value="HATPase_c"/>
    <property type="match status" value="1"/>
</dbReference>
<dbReference type="Pfam" id="PF08448">
    <property type="entry name" value="PAS_4"/>
    <property type="match status" value="1"/>
</dbReference>
<dbReference type="EMBL" id="BJMH01000007">
    <property type="protein sequence ID" value="GEB32284.1"/>
    <property type="molecule type" value="Genomic_DNA"/>
</dbReference>
<dbReference type="InterPro" id="IPR001633">
    <property type="entry name" value="EAL_dom"/>
</dbReference>
<feature type="domain" description="EAL" evidence="12">
    <location>
        <begin position="12"/>
        <end position="264"/>
    </location>
</feature>
<dbReference type="Proteomes" id="UP000316882">
    <property type="component" value="Unassembled WGS sequence"/>
</dbReference>
<dbReference type="SMART" id="SM00387">
    <property type="entry name" value="HATPase_c"/>
    <property type="match status" value="1"/>
</dbReference>
<gene>
    <name evidence="13" type="ORF">BPA01_18640</name>
</gene>
<keyword evidence="5" id="KW-0547">Nucleotide-binding</keyword>
<comment type="caution">
    <text evidence="13">The sequence shown here is derived from an EMBL/GenBank/DDBJ whole genome shotgun (WGS) entry which is preliminary data.</text>
</comment>
<accession>A0A4Y3PFK2</accession>
<keyword evidence="3" id="KW-0597">Phosphoprotein</keyword>
<dbReference type="Gene3D" id="3.20.20.450">
    <property type="entry name" value="EAL domain"/>
    <property type="match status" value="1"/>
</dbReference>
<dbReference type="InterPro" id="IPR003594">
    <property type="entry name" value="HATPase_dom"/>
</dbReference>
<dbReference type="Gene3D" id="3.30.565.10">
    <property type="entry name" value="Histidine kinase-like ATPase, C-terminal domain"/>
    <property type="match status" value="1"/>
</dbReference>
<dbReference type="NCBIfam" id="TIGR00229">
    <property type="entry name" value="sensory_box"/>
    <property type="match status" value="2"/>
</dbReference>
<evidence type="ECO:0000313" key="13">
    <source>
        <dbReference type="EMBL" id="GEB32284.1"/>
    </source>
</evidence>
<organism evidence="13 14">
    <name type="scientific">Brevibacillus parabrevis</name>
    <dbReference type="NCBI Taxonomy" id="54914"/>
    <lineage>
        <taxon>Bacteria</taxon>
        <taxon>Bacillati</taxon>
        <taxon>Bacillota</taxon>
        <taxon>Bacilli</taxon>
        <taxon>Bacillales</taxon>
        <taxon>Paenibacillaceae</taxon>
        <taxon>Brevibacillus</taxon>
    </lineage>
</organism>
<keyword evidence="8" id="KW-0902">Two-component regulatory system</keyword>
<dbReference type="InterPro" id="IPR035965">
    <property type="entry name" value="PAS-like_dom_sf"/>
</dbReference>
<feature type="domain" description="PAS" evidence="10">
    <location>
        <begin position="404"/>
        <end position="474"/>
    </location>
</feature>
<dbReference type="InterPro" id="IPR036890">
    <property type="entry name" value="HATPase_C_sf"/>
</dbReference>
<dbReference type="PROSITE" id="PS50109">
    <property type="entry name" value="HIS_KIN"/>
    <property type="match status" value="1"/>
</dbReference>
<dbReference type="SMART" id="SM00091">
    <property type="entry name" value="PAS"/>
    <property type="match status" value="1"/>
</dbReference>
<dbReference type="PANTHER" id="PTHR44757">
    <property type="entry name" value="DIGUANYLATE CYCLASE DGCP"/>
    <property type="match status" value="1"/>
</dbReference>
<evidence type="ECO:0000256" key="7">
    <source>
        <dbReference type="ARBA" id="ARBA00022840"/>
    </source>
</evidence>
<dbReference type="PROSITE" id="PS50113">
    <property type="entry name" value="PAC"/>
    <property type="match status" value="1"/>
</dbReference>
<proteinExistence type="predicted"/>
<dbReference type="AlphaFoldDB" id="A0A4Y3PFK2"/>
<keyword evidence="4" id="KW-0808">Transferase</keyword>
<dbReference type="Pfam" id="PF13426">
    <property type="entry name" value="PAS_9"/>
    <property type="match status" value="1"/>
</dbReference>
<evidence type="ECO:0000259" key="12">
    <source>
        <dbReference type="PROSITE" id="PS50883"/>
    </source>
</evidence>
<dbReference type="CDD" id="cd01948">
    <property type="entry name" value="EAL"/>
    <property type="match status" value="1"/>
</dbReference>
<dbReference type="STRING" id="54914.AV540_06105"/>
<dbReference type="InterPro" id="IPR000014">
    <property type="entry name" value="PAS"/>
</dbReference>
<dbReference type="Gene3D" id="1.10.287.130">
    <property type="match status" value="1"/>
</dbReference>
<reference evidence="13 14" key="1">
    <citation type="submission" date="2019-06" db="EMBL/GenBank/DDBJ databases">
        <title>Whole genome shotgun sequence of Brevibacillus parabrevis NBRC 12334.</title>
        <authorList>
            <person name="Hosoyama A."/>
            <person name="Uohara A."/>
            <person name="Ohji S."/>
            <person name="Ichikawa N."/>
        </authorList>
    </citation>
    <scope>NUCLEOTIDE SEQUENCE [LARGE SCALE GENOMIC DNA]</scope>
    <source>
        <strain evidence="13 14">NBRC 12334</strain>
    </source>
</reference>
<dbReference type="InterPro" id="IPR005467">
    <property type="entry name" value="His_kinase_dom"/>
</dbReference>
<dbReference type="CDD" id="cd00082">
    <property type="entry name" value="HisKA"/>
    <property type="match status" value="1"/>
</dbReference>
<dbReference type="Gene3D" id="3.30.450.20">
    <property type="entry name" value="PAS domain"/>
    <property type="match status" value="2"/>
</dbReference>
<keyword evidence="6" id="KW-0418">Kinase</keyword>
<dbReference type="GO" id="GO:0005524">
    <property type="term" value="F:ATP binding"/>
    <property type="evidence" value="ECO:0007669"/>
    <property type="project" value="UniProtKB-KW"/>
</dbReference>
<dbReference type="InterPro" id="IPR004358">
    <property type="entry name" value="Sig_transdc_His_kin-like_C"/>
</dbReference>
<feature type="domain" description="PAC" evidence="11">
    <location>
        <begin position="469"/>
        <end position="529"/>
    </location>
</feature>
<dbReference type="GO" id="GO:0000155">
    <property type="term" value="F:phosphorelay sensor kinase activity"/>
    <property type="evidence" value="ECO:0007669"/>
    <property type="project" value="InterPro"/>
</dbReference>
<sequence length="750" mass="85227">MVRIQTMDQDEQKQSDEDLYQAIVNRKLTLHYQPFFDLRTGGMRGVEALVQWHHPKRGFLSPKALLGLAKRSGVVHLLEEWVLRAACEQCKQWIDAGFGPLVIAVNLSAHAFESVGLADTVQAILRDCQLPARYLELEITEEAKTHGERMMVLSQLKQLGVQVSLDHFGRGASSISVISRMPLDKLKIDSSLIQQATTDSAQEMAVKSLLAVARAMDIQATVDGVEHREQVELLLKLDCDLAQGHYFCEPLSADELEVRMREQGKAMLDLAVHAHKERGEPFVYLREVMRNQQGMTFTFRKQDATFIHTFCAGELIYRIGLTPEQVVGSELRDILPMQEALRKTMYYERAWSGEEHVTYEGVVNGVCYLAAMRPIFRDGRVKEVIASCVDITELKKAEEAKRVSEAKYRLIAENISDMIVVIDCHGYVTYVSPSVRAVLEVAPEVLLHQNLQNLLPAEQLKRVWQTFQEIMEWKLPRLITFSCQHKNGSKLILEAKGTPVQSEQGEVSQVVFIIRNSTAQVQAEEFLRKMDKLTVVGQLAAGVAHEIRNPVTSIKGFVQLLRRDQWKNEYFDIMLAEFHQLESILREFVFLTQKRSHQFEALSIANLLRGVARMVQEEAPNHQLLLDVEEVEGIRLWGDQSQIRQVFINLLSNAVESMPDGGPIRIKALRTEHEHILIRIVDKGCGMSEERLQRLGEPFYSTKEKGTGLGLMITYKIIQYHDGYIHFSSTPNKGTTVEVYFPLNRPPDTA</sequence>
<dbReference type="SMART" id="SM00388">
    <property type="entry name" value="HisKA"/>
    <property type="match status" value="1"/>
</dbReference>
<evidence type="ECO:0000256" key="8">
    <source>
        <dbReference type="ARBA" id="ARBA00023012"/>
    </source>
</evidence>
<evidence type="ECO:0000256" key="4">
    <source>
        <dbReference type="ARBA" id="ARBA00022679"/>
    </source>
</evidence>
<dbReference type="SMART" id="SM00052">
    <property type="entry name" value="EAL"/>
    <property type="match status" value="1"/>
</dbReference>
<evidence type="ECO:0000256" key="5">
    <source>
        <dbReference type="ARBA" id="ARBA00022741"/>
    </source>
</evidence>
<dbReference type="SUPFAM" id="SSF47384">
    <property type="entry name" value="Homodimeric domain of signal transducing histidine kinase"/>
    <property type="match status" value="1"/>
</dbReference>
<evidence type="ECO:0000256" key="1">
    <source>
        <dbReference type="ARBA" id="ARBA00000085"/>
    </source>
</evidence>
<evidence type="ECO:0000313" key="14">
    <source>
        <dbReference type="Proteomes" id="UP000316882"/>
    </source>
</evidence>
<keyword evidence="7" id="KW-0067">ATP-binding</keyword>
<dbReference type="InterPro" id="IPR013656">
    <property type="entry name" value="PAS_4"/>
</dbReference>
<evidence type="ECO:0000256" key="2">
    <source>
        <dbReference type="ARBA" id="ARBA00012438"/>
    </source>
</evidence>
<dbReference type="PANTHER" id="PTHR44757:SF2">
    <property type="entry name" value="BIOFILM ARCHITECTURE MAINTENANCE PROTEIN MBAA"/>
    <property type="match status" value="1"/>
</dbReference>
<dbReference type="PRINTS" id="PR00344">
    <property type="entry name" value="BCTRLSENSOR"/>
</dbReference>
<comment type="catalytic activity">
    <reaction evidence="1">
        <text>ATP + protein L-histidine = ADP + protein N-phospho-L-histidine.</text>
        <dbReference type="EC" id="2.7.13.3"/>
    </reaction>
</comment>
<dbReference type="InterPro" id="IPR003661">
    <property type="entry name" value="HisK_dim/P_dom"/>
</dbReference>
<evidence type="ECO:0000256" key="6">
    <source>
        <dbReference type="ARBA" id="ARBA00022777"/>
    </source>
</evidence>
<dbReference type="Pfam" id="PF00512">
    <property type="entry name" value="HisKA"/>
    <property type="match status" value="1"/>
</dbReference>